<keyword evidence="1" id="KW-0479">Metal-binding</keyword>
<feature type="compositionally biased region" description="Acidic residues" evidence="4">
    <location>
        <begin position="520"/>
        <end position="530"/>
    </location>
</feature>
<evidence type="ECO:0000256" key="1">
    <source>
        <dbReference type="ARBA" id="ARBA00022723"/>
    </source>
</evidence>
<evidence type="ECO:0000259" key="5">
    <source>
        <dbReference type="PROSITE" id="PS50222"/>
    </source>
</evidence>
<evidence type="ECO:0000256" key="2">
    <source>
        <dbReference type="ARBA" id="ARBA00022737"/>
    </source>
</evidence>
<organism evidence="6 7">
    <name type="scientific">Tetraparma gracilis</name>
    <dbReference type="NCBI Taxonomy" id="2962635"/>
    <lineage>
        <taxon>Eukaryota</taxon>
        <taxon>Sar</taxon>
        <taxon>Stramenopiles</taxon>
        <taxon>Ochrophyta</taxon>
        <taxon>Bolidophyceae</taxon>
        <taxon>Parmales</taxon>
        <taxon>Triparmaceae</taxon>
        <taxon>Tetraparma</taxon>
    </lineage>
</organism>
<evidence type="ECO:0000256" key="3">
    <source>
        <dbReference type="ARBA" id="ARBA00022837"/>
    </source>
</evidence>
<feature type="compositionally biased region" description="Basic and acidic residues" evidence="4">
    <location>
        <begin position="531"/>
        <end position="547"/>
    </location>
</feature>
<feature type="domain" description="EF-hand" evidence="5">
    <location>
        <begin position="232"/>
        <end position="267"/>
    </location>
</feature>
<dbReference type="PROSITE" id="PS50222">
    <property type="entry name" value="EF_HAND_2"/>
    <property type="match status" value="4"/>
</dbReference>
<accession>A0ABQ6MZN5</accession>
<name>A0ABQ6MZN5_9STRA</name>
<protein>
    <recommendedName>
        <fullName evidence="5">EF-hand domain-containing protein</fullName>
    </recommendedName>
</protein>
<dbReference type="InterPro" id="IPR002048">
    <property type="entry name" value="EF_hand_dom"/>
</dbReference>
<dbReference type="Proteomes" id="UP001165060">
    <property type="component" value="Unassembled WGS sequence"/>
</dbReference>
<dbReference type="Pfam" id="PF13499">
    <property type="entry name" value="EF-hand_7"/>
    <property type="match status" value="2"/>
</dbReference>
<dbReference type="PROSITE" id="PS00018">
    <property type="entry name" value="EF_HAND_1"/>
    <property type="match status" value="4"/>
</dbReference>
<comment type="caution">
    <text evidence="6">The sequence shown here is derived from an EMBL/GenBank/DDBJ whole genome shotgun (WGS) entry which is preliminary data.</text>
</comment>
<dbReference type="InterPro" id="IPR018247">
    <property type="entry name" value="EF_Hand_1_Ca_BS"/>
</dbReference>
<reference evidence="6 7" key="1">
    <citation type="journal article" date="2023" name="Commun. Biol.">
        <title>Genome analysis of Parmales, the sister group of diatoms, reveals the evolutionary specialization of diatoms from phago-mixotrophs to photoautotrophs.</title>
        <authorList>
            <person name="Ban H."/>
            <person name="Sato S."/>
            <person name="Yoshikawa S."/>
            <person name="Yamada K."/>
            <person name="Nakamura Y."/>
            <person name="Ichinomiya M."/>
            <person name="Sato N."/>
            <person name="Blanc-Mathieu R."/>
            <person name="Endo H."/>
            <person name="Kuwata A."/>
            <person name="Ogata H."/>
        </authorList>
    </citation>
    <scope>NUCLEOTIDE SEQUENCE [LARGE SCALE GENOMIC DNA]</scope>
</reference>
<dbReference type="EMBL" id="BRYB01000718">
    <property type="protein sequence ID" value="GMI36128.1"/>
    <property type="molecule type" value="Genomic_DNA"/>
</dbReference>
<evidence type="ECO:0000256" key="4">
    <source>
        <dbReference type="SAM" id="MobiDB-lite"/>
    </source>
</evidence>
<feature type="domain" description="EF-hand" evidence="5">
    <location>
        <begin position="401"/>
        <end position="436"/>
    </location>
</feature>
<feature type="compositionally biased region" description="Pro residues" evidence="4">
    <location>
        <begin position="14"/>
        <end position="30"/>
    </location>
</feature>
<proteinExistence type="predicted"/>
<dbReference type="PANTHER" id="PTHR10891">
    <property type="entry name" value="EF-HAND CALCIUM-BINDING DOMAIN CONTAINING PROTEIN"/>
    <property type="match status" value="1"/>
</dbReference>
<feature type="compositionally biased region" description="Low complexity" evidence="4">
    <location>
        <begin position="1"/>
        <end position="13"/>
    </location>
</feature>
<dbReference type="CDD" id="cd00051">
    <property type="entry name" value="EFh"/>
    <property type="match status" value="2"/>
</dbReference>
<feature type="region of interest" description="Disordered" evidence="4">
    <location>
        <begin position="1"/>
        <end position="39"/>
    </location>
</feature>
<dbReference type="Gene3D" id="1.10.238.10">
    <property type="entry name" value="EF-hand"/>
    <property type="match status" value="2"/>
</dbReference>
<keyword evidence="2" id="KW-0677">Repeat</keyword>
<evidence type="ECO:0000313" key="7">
    <source>
        <dbReference type="Proteomes" id="UP001165060"/>
    </source>
</evidence>
<keyword evidence="3" id="KW-0106">Calcium</keyword>
<dbReference type="InterPro" id="IPR039647">
    <property type="entry name" value="EF_hand_pair_protein_CML-like"/>
</dbReference>
<feature type="domain" description="EF-hand" evidence="5">
    <location>
        <begin position="195"/>
        <end position="230"/>
    </location>
</feature>
<feature type="domain" description="EF-hand" evidence="5">
    <location>
        <begin position="370"/>
        <end position="399"/>
    </location>
</feature>
<evidence type="ECO:0000313" key="6">
    <source>
        <dbReference type="EMBL" id="GMI36128.1"/>
    </source>
</evidence>
<feature type="region of interest" description="Disordered" evidence="4">
    <location>
        <begin position="511"/>
        <end position="556"/>
    </location>
</feature>
<dbReference type="SMART" id="SM00054">
    <property type="entry name" value="EFh"/>
    <property type="match status" value="4"/>
</dbReference>
<dbReference type="SUPFAM" id="SSF47473">
    <property type="entry name" value="EF-hand"/>
    <property type="match status" value="1"/>
</dbReference>
<dbReference type="InterPro" id="IPR011992">
    <property type="entry name" value="EF-hand-dom_pair"/>
</dbReference>
<sequence>MANDESTSAASPTPAAPPSSNSPPLPPPTPDEVALAQAKAKAETLSSVASDLNTAADVAAASLESASEAAASMEALKASKEQALADLVASRNARLEAKGSEAAATETAVKVEALRAELAAARDAAARIPELEAELESLTSELDTSVAPRAVLSEENVRAHNESAAEPPAEVSPEEERPVSEPTVDTLSIASSPVDERFDVRRVFDAFDADSSGAIDAAELKDALIAVSEKPIGDETVAEVLKKFDVNGDGVISLQEFQKMTADPMFKSHRKSKKLRSFLGLSKSRKGLPTEAERLAVLDAKVDVVEREQVKALAAELAAAAAARDERAAALAAEQAKAGKARELAAEAGEAVRRQEAVAASIEAGEWSPERVFACFDADDSGTLDAEELSLALTSLCGRAVSVARAEKLARKYDANSDGVLDFFEFQKVAAGAVSHTGSLVKALFGASKNVKEAERVRAIVLEAEAGGLSKEQLVEEGRKDGGVRGEAGGAYGTGKAKNYVPFVKRPTGLSTELEGGAGAEEEGAGAAEEEAARKEADRKAFEEERGNAAAEQAAQ</sequence>
<feature type="region of interest" description="Disordered" evidence="4">
    <location>
        <begin position="153"/>
        <end position="186"/>
    </location>
</feature>
<gene>
    <name evidence="6" type="ORF">TeGR_g15212</name>
</gene>
<keyword evidence="7" id="KW-1185">Reference proteome</keyword>